<dbReference type="GO" id="GO:0005794">
    <property type="term" value="C:Golgi apparatus"/>
    <property type="evidence" value="ECO:0007669"/>
    <property type="project" value="TreeGrafter"/>
</dbReference>
<feature type="compositionally biased region" description="Low complexity" evidence="2">
    <location>
        <begin position="56"/>
        <end position="73"/>
    </location>
</feature>
<gene>
    <name evidence="4" type="ORF">O0I10_003818</name>
</gene>
<dbReference type="EMBL" id="JARTCD010000013">
    <property type="protein sequence ID" value="KAJ8660361.1"/>
    <property type="molecule type" value="Genomic_DNA"/>
</dbReference>
<organism evidence="4 5">
    <name type="scientific">Lichtheimia ornata</name>
    <dbReference type="NCBI Taxonomy" id="688661"/>
    <lineage>
        <taxon>Eukaryota</taxon>
        <taxon>Fungi</taxon>
        <taxon>Fungi incertae sedis</taxon>
        <taxon>Mucoromycota</taxon>
        <taxon>Mucoromycotina</taxon>
        <taxon>Mucoromycetes</taxon>
        <taxon>Mucorales</taxon>
        <taxon>Lichtheimiaceae</taxon>
        <taxon>Lichtheimia</taxon>
    </lineage>
</organism>
<comment type="similarity">
    <text evidence="1">Belongs to the glycosyltransferase 77 family.</text>
</comment>
<dbReference type="InterPro" id="IPR052636">
    <property type="entry name" value="UDP-D-xylose:L-fucose_XylT"/>
</dbReference>
<comment type="caution">
    <text evidence="4">The sequence shown here is derived from an EMBL/GenBank/DDBJ whole genome shotgun (WGS) entry which is preliminary data.</text>
</comment>
<reference evidence="4 5" key="1">
    <citation type="submission" date="2023-03" db="EMBL/GenBank/DDBJ databases">
        <title>Genome sequence of Lichtheimia ornata CBS 291.66.</title>
        <authorList>
            <person name="Mohabir J.T."/>
            <person name="Shea T.P."/>
            <person name="Kurbessoian T."/>
            <person name="Berby B."/>
            <person name="Fontaine J."/>
            <person name="Livny J."/>
            <person name="Gnirke A."/>
            <person name="Stajich J.E."/>
            <person name="Cuomo C.A."/>
        </authorList>
    </citation>
    <scope>NUCLEOTIDE SEQUENCE [LARGE SCALE GENOMIC DNA]</scope>
    <source>
        <strain evidence="4">CBS 291.66</strain>
    </source>
</reference>
<feature type="domain" description="Nucleotide-diphospho-sugar transferase" evidence="3">
    <location>
        <begin position="154"/>
        <end position="359"/>
    </location>
</feature>
<proteinExistence type="inferred from homology"/>
<dbReference type="Pfam" id="PF03407">
    <property type="entry name" value="Nucleotid_trans"/>
    <property type="match status" value="1"/>
</dbReference>
<evidence type="ECO:0000259" key="3">
    <source>
        <dbReference type="Pfam" id="PF03407"/>
    </source>
</evidence>
<keyword evidence="5" id="KW-1185">Reference proteome</keyword>
<evidence type="ECO:0000256" key="1">
    <source>
        <dbReference type="ARBA" id="ARBA00007033"/>
    </source>
</evidence>
<name>A0AAD7V8G2_9FUNG</name>
<sequence length="370" mass="42121">MDWFPKRRAFFTLLTAFLLLSLVAFFTNLYPAQIGDIGASKEIVPDAHTVANGNQDAAPPSSSTPTGAAAATTEENDDETPEAEDLVEVNTKPTDAKDWKPKTFPAMSAQVKKVIQSNVLKTKKDDILLTAVANQGMAEYTLNWIESLKRTKLDTKFLVFSIDAELEQTLIDHGYGDHVVQIPQEWFHKQLSSEFSKWLDSSYTPITHSKTLVVERLLYEGITVWFSDVDIVFTSDHIYDYLVEKLNSRRSTTELLITQETEQKITNSGFYLMRPTNTNKRILADTIMIQDNEPKVTQQRAMNRVLDEMNLSYQTSSVALLDLSLFPHGRMFFERNIPKKYGYEPLMVHANYRVGEEKKKSLQAAGLWYI</sequence>
<feature type="compositionally biased region" description="Acidic residues" evidence="2">
    <location>
        <begin position="74"/>
        <end position="87"/>
    </location>
</feature>
<dbReference type="AlphaFoldDB" id="A0AAD7V8G2"/>
<dbReference type="SUPFAM" id="SSF53448">
    <property type="entry name" value="Nucleotide-diphospho-sugar transferases"/>
    <property type="match status" value="1"/>
</dbReference>
<evidence type="ECO:0000313" key="5">
    <source>
        <dbReference type="Proteomes" id="UP001234581"/>
    </source>
</evidence>
<protein>
    <recommendedName>
        <fullName evidence="3">Nucleotide-diphospho-sugar transferase domain-containing protein</fullName>
    </recommendedName>
</protein>
<dbReference type="PANTHER" id="PTHR47032">
    <property type="entry name" value="UDP-D-XYLOSE:L-FUCOSE ALPHA-1,3-D-XYLOSYLTRANSFERASE-RELATED"/>
    <property type="match status" value="1"/>
</dbReference>
<dbReference type="InterPro" id="IPR029044">
    <property type="entry name" value="Nucleotide-diphossugar_trans"/>
</dbReference>
<accession>A0AAD7V8G2</accession>
<dbReference type="RefSeq" id="XP_058345274.1">
    <property type="nucleotide sequence ID" value="XM_058483885.1"/>
</dbReference>
<dbReference type="PANTHER" id="PTHR47032:SF1">
    <property type="entry name" value="UDP-D-XYLOSE:L-FUCOSE ALPHA-1,3-D-XYLOSYLTRANSFERASE-RELATED"/>
    <property type="match status" value="1"/>
</dbReference>
<feature type="region of interest" description="Disordered" evidence="2">
    <location>
        <begin position="50"/>
        <end position="101"/>
    </location>
</feature>
<dbReference type="Proteomes" id="UP001234581">
    <property type="component" value="Unassembled WGS sequence"/>
</dbReference>
<dbReference type="GeneID" id="83211231"/>
<dbReference type="GO" id="GO:0016757">
    <property type="term" value="F:glycosyltransferase activity"/>
    <property type="evidence" value="ECO:0007669"/>
    <property type="project" value="TreeGrafter"/>
</dbReference>
<dbReference type="InterPro" id="IPR005069">
    <property type="entry name" value="Nucl-diP-sugar_transferase"/>
</dbReference>
<evidence type="ECO:0000313" key="4">
    <source>
        <dbReference type="EMBL" id="KAJ8660361.1"/>
    </source>
</evidence>
<evidence type="ECO:0000256" key="2">
    <source>
        <dbReference type="SAM" id="MobiDB-lite"/>
    </source>
</evidence>